<evidence type="ECO:0000313" key="3">
    <source>
        <dbReference type="Proteomes" id="UP000032141"/>
    </source>
</evidence>
<evidence type="ECO:0000256" key="1">
    <source>
        <dbReference type="SAM" id="MobiDB-lite"/>
    </source>
</evidence>
<accession>A0A0D3BJH2</accession>
<feature type="region of interest" description="Disordered" evidence="1">
    <location>
        <begin position="148"/>
        <end position="173"/>
    </location>
</feature>
<organism evidence="2 3">
    <name type="scientific">Brassica oleracea var. oleracea</name>
    <dbReference type="NCBI Taxonomy" id="109376"/>
    <lineage>
        <taxon>Eukaryota</taxon>
        <taxon>Viridiplantae</taxon>
        <taxon>Streptophyta</taxon>
        <taxon>Embryophyta</taxon>
        <taxon>Tracheophyta</taxon>
        <taxon>Spermatophyta</taxon>
        <taxon>Magnoliopsida</taxon>
        <taxon>eudicotyledons</taxon>
        <taxon>Gunneridae</taxon>
        <taxon>Pentapetalae</taxon>
        <taxon>rosids</taxon>
        <taxon>malvids</taxon>
        <taxon>Brassicales</taxon>
        <taxon>Brassicaceae</taxon>
        <taxon>Brassiceae</taxon>
        <taxon>Brassica</taxon>
    </lineage>
</organism>
<reference evidence="2 3" key="1">
    <citation type="journal article" date="2014" name="Genome Biol.">
        <title>Transcriptome and methylome profiling reveals relics of genome dominance in the mesopolyploid Brassica oleracea.</title>
        <authorList>
            <person name="Parkin I.A."/>
            <person name="Koh C."/>
            <person name="Tang H."/>
            <person name="Robinson S.J."/>
            <person name="Kagale S."/>
            <person name="Clarke W.E."/>
            <person name="Town C.D."/>
            <person name="Nixon J."/>
            <person name="Krishnakumar V."/>
            <person name="Bidwell S.L."/>
            <person name="Denoeud F."/>
            <person name="Belcram H."/>
            <person name="Links M.G."/>
            <person name="Just J."/>
            <person name="Clarke C."/>
            <person name="Bender T."/>
            <person name="Huebert T."/>
            <person name="Mason A.S."/>
            <person name="Pires J.C."/>
            <person name="Barker G."/>
            <person name="Moore J."/>
            <person name="Walley P.G."/>
            <person name="Manoli S."/>
            <person name="Batley J."/>
            <person name="Edwards D."/>
            <person name="Nelson M.N."/>
            <person name="Wang X."/>
            <person name="Paterson A.H."/>
            <person name="King G."/>
            <person name="Bancroft I."/>
            <person name="Chalhoub B."/>
            <person name="Sharpe A.G."/>
        </authorList>
    </citation>
    <scope>NUCLEOTIDE SEQUENCE</scope>
    <source>
        <strain evidence="2 3">cv. TO1000</strain>
    </source>
</reference>
<protein>
    <submittedName>
        <fullName evidence="2">Uncharacterized protein</fullName>
    </submittedName>
</protein>
<dbReference type="AlphaFoldDB" id="A0A0D3BJH2"/>
<name>A0A0D3BJH2_BRAOL</name>
<sequence length="173" mass="20056">FTDVGRLSGKPKDRRLTEQERSHLQTYLLTNCEDVLQYERIFMAEKRFEYRYATEDELEEMKQREFTGWMFTYVCYIKYPRVRNRDDPWVTVTRLNPRGRVQGSSELEDPLQPSTSGNCSAAENLAGVGLVVDLTDFGEEAVVHVEDEPVIGEFHQDPDSDSSSDDDSETEYH</sequence>
<dbReference type="HOGENOM" id="CLU_132435_0_0_1"/>
<feature type="compositionally biased region" description="Acidic residues" evidence="1">
    <location>
        <begin position="159"/>
        <end position="173"/>
    </location>
</feature>
<proteinExistence type="predicted"/>
<dbReference type="Proteomes" id="UP000032141">
    <property type="component" value="Chromosome C3"/>
</dbReference>
<dbReference type="Gramene" id="Bo3g151270.1">
    <property type="protein sequence ID" value="Bo3g151270.1"/>
    <property type="gene ID" value="Bo3g151270"/>
</dbReference>
<reference evidence="2" key="2">
    <citation type="submission" date="2015-03" db="UniProtKB">
        <authorList>
            <consortium name="EnsemblPlants"/>
        </authorList>
    </citation>
    <scope>IDENTIFICATION</scope>
</reference>
<evidence type="ECO:0000313" key="2">
    <source>
        <dbReference type="EnsemblPlants" id="Bo3g151270.1"/>
    </source>
</evidence>
<dbReference type="EnsemblPlants" id="Bo3g151270.1">
    <property type="protein sequence ID" value="Bo3g151270.1"/>
    <property type="gene ID" value="Bo3g151270"/>
</dbReference>
<keyword evidence="3" id="KW-1185">Reference proteome</keyword>